<feature type="compositionally biased region" description="Polar residues" evidence="5">
    <location>
        <begin position="153"/>
        <end position="165"/>
    </location>
</feature>
<feature type="compositionally biased region" description="Low complexity" evidence="5">
    <location>
        <begin position="41"/>
        <end position="60"/>
    </location>
</feature>
<dbReference type="EMBL" id="MTYI01000048">
    <property type="protein sequence ID" value="PNP56048.1"/>
    <property type="molecule type" value="Genomic_DNA"/>
</dbReference>
<dbReference type="OrthoDB" id="2573163at2759"/>
<feature type="compositionally biased region" description="Pro residues" evidence="5">
    <location>
        <begin position="126"/>
        <end position="135"/>
    </location>
</feature>
<reference evidence="6 7" key="1">
    <citation type="submission" date="2017-02" db="EMBL/GenBank/DDBJ databases">
        <title>Genomes of Trichoderma spp. with biocontrol activity.</title>
        <authorList>
            <person name="Gardiner D."/>
            <person name="Kazan K."/>
            <person name="Vos C."/>
            <person name="Harvey P."/>
        </authorList>
    </citation>
    <scope>NUCLEOTIDE SEQUENCE [LARGE SCALE GENOMIC DNA]</scope>
    <source>
        <strain evidence="6 7">Tr1</strain>
    </source>
</reference>
<evidence type="ECO:0000256" key="3">
    <source>
        <dbReference type="ARBA" id="ARBA00022777"/>
    </source>
</evidence>
<feature type="compositionally biased region" description="Acidic residues" evidence="5">
    <location>
        <begin position="610"/>
        <end position="623"/>
    </location>
</feature>
<feature type="compositionally biased region" description="Polar residues" evidence="5">
    <location>
        <begin position="315"/>
        <end position="331"/>
    </location>
</feature>
<feature type="region of interest" description="Disordered" evidence="5">
    <location>
        <begin position="799"/>
        <end position="831"/>
    </location>
</feature>
<dbReference type="InterPro" id="IPR005522">
    <property type="entry name" value="IPK"/>
</dbReference>
<dbReference type="GO" id="GO:0005634">
    <property type="term" value="C:nucleus"/>
    <property type="evidence" value="ECO:0007669"/>
    <property type="project" value="TreeGrafter"/>
</dbReference>
<dbReference type="Proteomes" id="UP000236290">
    <property type="component" value="Unassembled WGS sequence"/>
</dbReference>
<dbReference type="GO" id="GO:0046854">
    <property type="term" value="P:phosphatidylinositol phosphate biosynthetic process"/>
    <property type="evidence" value="ECO:0007669"/>
    <property type="project" value="TreeGrafter"/>
</dbReference>
<feature type="compositionally biased region" description="Polar residues" evidence="5">
    <location>
        <begin position="817"/>
        <end position="831"/>
    </location>
</feature>
<dbReference type="GO" id="GO:0005737">
    <property type="term" value="C:cytoplasm"/>
    <property type="evidence" value="ECO:0007669"/>
    <property type="project" value="TreeGrafter"/>
</dbReference>
<keyword evidence="3 4" id="KW-0418">Kinase</keyword>
<dbReference type="GO" id="GO:0008440">
    <property type="term" value="F:inositol-1,4,5-trisphosphate 3-kinase activity"/>
    <property type="evidence" value="ECO:0007669"/>
    <property type="project" value="TreeGrafter"/>
</dbReference>
<feature type="compositionally biased region" description="Low complexity" evidence="5">
    <location>
        <begin position="85"/>
        <end position="97"/>
    </location>
</feature>
<evidence type="ECO:0000313" key="6">
    <source>
        <dbReference type="EMBL" id="PNP56048.1"/>
    </source>
</evidence>
<feature type="compositionally biased region" description="Low complexity" evidence="5">
    <location>
        <begin position="11"/>
        <end position="20"/>
    </location>
</feature>
<feature type="region of interest" description="Disordered" evidence="5">
    <location>
        <begin position="865"/>
        <end position="905"/>
    </location>
</feature>
<feature type="compositionally biased region" description="Basic and acidic residues" evidence="5">
    <location>
        <begin position="806"/>
        <end position="816"/>
    </location>
</feature>
<evidence type="ECO:0000256" key="1">
    <source>
        <dbReference type="ARBA" id="ARBA00007374"/>
    </source>
</evidence>
<feature type="compositionally biased region" description="Low complexity" evidence="5">
    <location>
        <begin position="235"/>
        <end position="249"/>
    </location>
</feature>
<feature type="compositionally biased region" description="Low complexity" evidence="5">
    <location>
        <begin position="1083"/>
        <end position="1094"/>
    </location>
</feature>
<dbReference type="EC" id="2.7.-.-" evidence="4"/>
<feature type="region of interest" description="Disordered" evidence="5">
    <location>
        <begin position="1346"/>
        <end position="1366"/>
    </location>
</feature>
<feature type="compositionally biased region" description="Basic and acidic residues" evidence="5">
    <location>
        <begin position="597"/>
        <end position="609"/>
    </location>
</feature>
<feature type="compositionally biased region" description="Low complexity" evidence="5">
    <location>
        <begin position="188"/>
        <end position="198"/>
    </location>
</feature>
<feature type="region of interest" description="Disordered" evidence="5">
    <location>
        <begin position="931"/>
        <end position="1097"/>
    </location>
</feature>
<dbReference type="Gene3D" id="3.30.470.160">
    <property type="entry name" value="Inositol polyphosphate kinase"/>
    <property type="match status" value="1"/>
</dbReference>
<feature type="compositionally biased region" description="Basic and acidic residues" evidence="5">
    <location>
        <begin position="994"/>
        <end position="1011"/>
    </location>
</feature>
<feature type="compositionally biased region" description="Basic and acidic residues" evidence="5">
    <location>
        <begin position="1044"/>
        <end position="1072"/>
    </location>
</feature>
<dbReference type="GO" id="GO:0000824">
    <property type="term" value="F:inositol-1,4,5,6-tetrakisphosphate 3-kinase activity"/>
    <property type="evidence" value="ECO:0007669"/>
    <property type="project" value="TreeGrafter"/>
</dbReference>
<feature type="compositionally biased region" description="Basic and acidic residues" evidence="5">
    <location>
        <begin position="407"/>
        <end position="434"/>
    </location>
</feature>
<organism evidence="6 7">
    <name type="scientific">Trichoderma harzianum</name>
    <name type="common">Hypocrea lixii</name>
    <dbReference type="NCBI Taxonomy" id="5544"/>
    <lineage>
        <taxon>Eukaryota</taxon>
        <taxon>Fungi</taxon>
        <taxon>Dikarya</taxon>
        <taxon>Ascomycota</taxon>
        <taxon>Pezizomycotina</taxon>
        <taxon>Sordariomycetes</taxon>
        <taxon>Hypocreomycetidae</taxon>
        <taxon>Hypocreales</taxon>
        <taxon>Hypocreaceae</taxon>
        <taxon>Trichoderma</taxon>
    </lineage>
</organism>
<feature type="compositionally biased region" description="Polar residues" evidence="5">
    <location>
        <begin position="951"/>
        <end position="969"/>
    </location>
</feature>
<protein>
    <recommendedName>
        <fullName evidence="4">Kinase</fullName>
        <ecNumber evidence="4">2.7.-.-</ecNumber>
    </recommendedName>
</protein>
<dbReference type="SUPFAM" id="SSF56104">
    <property type="entry name" value="SAICAR synthase-like"/>
    <property type="match status" value="1"/>
</dbReference>
<feature type="compositionally biased region" description="Basic and acidic residues" evidence="5">
    <location>
        <begin position="515"/>
        <end position="549"/>
    </location>
</feature>
<evidence type="ECO:0000313" key="7">
    <source>
        <dbReference type="Proteomes" id="UP000236290"/>
    </source>
</evidence>
<dbReference type="PANTHER" id="PTHR12400:SF21">
    <property type="entry name" value="KINASE"/>
    <property type="match status" value="1"/>
</dbReference>
<comment type="caution">
    <text evidence="6">The sequence shown here is derived from an EMBL/GenBank/DDBJ whole genome shotgun (WGS) entry which is preliminary data.</text>
</comment>
<evidence type="ECO:0000256" key="5">
    <source>
        <dbReference type="SAM" id="MobiDB-lite"/>
    </source>
</evidence>
<dbReference type="PANTHER" id="PTHR12400">
    <property type="entry name" value="INOSITOL POLYPHOSPHATE KINASE"/>
    <property type="match status" value="1"/>
</dbReference>
<comment type="similarity">
    <text evidence="1 4">Belongs to the inositol phosphokinase (IPK) family.</text>
</comment>
<dbReference type="InterPro" id="IPR038286">
    <property type="entry name" value="IPK_sf"/>
</dbReference>
<feature type="compositionally biased region" description="Polar residues" evidence="5">
    <location>
        <begin position="878"/>
        <end position="890"/>
    </location>
</feature>
<feature type="compositionally biased region" description="Basic and acidic residues" evidence="5">
    <location>
        <begin position="571"/>
        <end position="588"/>
    </location>
</feature>
<feature type="region of interest" description="Disordered" evidence="5">
    <location>
        <begin position="1389"/>
        <end position="1415"/>
    </location>
</feature>
<dbReference type="Pfam" id="PF03770">
    <property type="entry name" value="IPK"/>
    <property type="match status" value="1"/>
</dbReference>
<name>A0A2K0UE47_TRIHA</name>
<feature type="region of interest" description="Disordered" evidence="5">
    <location>
        <begin position="287"/>
        <end position="642"/>
    </location>
</feature>
<sequence length="1415" mass="155016">MSSSPSHAENAAHAALLSSRARVHVHGHAQPDDDAGVGSEAAVDAAPVDPVTCTPASAPATTPPAPGCEAAASAAREGLNPSPSPNQNSQNQDQNQDQVRDQDQHHSQSQNQTDGSGADSSSSSPSPSPSLPPSPHTAATTHIKPAPSVAARQRQQGPSLLSQALASARGILRTNSSSTQPDKSARSTPATAAVTPPALDTRPVRSSPATPWTEPRDASDYIDVDGALTRGEPQSTTTMATTMTTMTSTLPVRDRAAPPPSSFKSEILSHANEMLLEHREFLDRTRNRASISLDQDPKLSGLPHQHNHQHSHSSTPNDSITPTNGSYTSAVASHDHSTDAGDETDSQDSHHDRHKAPAAPEKTEKIWSIGSGDGSEEDGLVEQSVAEAIAGVEHNARSRKSSYSLRFFKEGLPPDDKPRRKETRASHRDKHVATIDEEPTTLTEKQPLEPSHKTAKATPTADTRAPAKLTRTESFPARVSDAGPIVASPLEETSFALQQKEQGGERASAPQSSLHHNEAKLEPPLHHEVGPDTAHVAEVEKQRTSHDSEVGGLDASGHQDGGAAAEAEADVEAKTDDAEIKTDAKAVEQGRASGGHVNDHAHGKAHTDSDADTDLEAEADESGEEKISSAVFHPHQELDDGRASSHPWLVKADEPEPEIENKDESSYQVSHVASRESLVSRRAEPPAEVQVPTEAAVDVDNEVNQTTPTKLSRAVTHHEDHVHDHQHQARRPLEAIELIPYKHQVGGHNTLWRFSRRAVCKQLTNRENEFYETIERYHRDLLSFLPRYIGVLNVTFQRKPRRKSTIRRDETADKRQPGSNGSNEAGQTTSTPARVISQSLASSNVPIPTVTFDDNWHILPRNLLQPSPVLDPAHRRSTSLSKISPASPLSSKAPVRPHMEERPNSWGATTVNKRLRNEVFNDAFLKQPIEVQKHRRPYQRPVPLPNLQRLLRTSNSDPSLAENRVNNAESKPMVASPLKPLTPLVQQMSDPESQVDHLSVEQREDPVEVKDVTGTSAPEPETLKTNPLLAKKKRRYSGSGLRRKPQDVRDSRGDLKYFEEADDADYKRDRDGNNGGEGAKQNTAPTTLTTTTPANEPLDMVVAATTTATASIPAQEPDSTDNSTAVQQALQHPSVEFAQVLRPNNPKEAKTERDRVEYFLLLEDLTAGMKRPCMMDLKMGTRQYGVEASPSKQRSQQEKCRTTTSYELGVRICGLQVWNVKTQTYDFQDKYFGRKVQAGSEFQAALTKFLYNGVDLHSILHHIPVILRKLSQLEQIVSELRGYRFYAASLLMFYDGDASDENGGYETAYDSMTDAATDTEETIRKKRNKREIDFKVADFANSLTPLDKVEDKPCPPQHPNQPDPGFLKGLRSLKKYFLQIQRDTRAELGLDPRGWSSSQGLDAMDDEEDDGMISV</sequence>
<keyword evidence="2 4" id="KW-0808">Transferase</keyword>
<gene>
    <name evidence="6" type="ORF">THARTR1_03573</name>
</gene>
<feature type="compositionally biased region" description="Polar residues" evidence="5">
    <location>
        <begin position="173"/>
        <end position="182"/>
    </location>
</feature>
<dbReference type="GO" id="GO:0032958">
    <property type="term" value="P:inositol phosphate biosynthetic process"/>
    <property type="evidence" value="ECO:0007669"/>
    <property type="project" value="InterPro"/>
</dbReference>
<proteinExistence type="inferred from homology"/>
<feature type="compositionally biased region" description="Acidic residues" evidence="5">
    <location>
        <begin position="1403"/>
        <end position="1415"/>
    </location>
</feature>
<accession>A0A2K0UE47</accession>
<evidence type="ECO:0000256" key="2">
    <source>
        <dbReference type="ARBA" id="ARBA00022679"/>
    </source>
</evidence>
<evidence type="ECO:0000256" key="4">
    <source>
        <dbReference type="RuleBase" id="RU363090"/>
    </source>
</evidence>
<feature type="region of interest" description="Disordered" evidence="5">
    <location>
        <begin position="1"/>
        <end position="264"/>
    </location>
</feature>